<dbReference type="InterPro" id="IPR001360">
    <property type="entry name" value="Glyco_hydro_1"/>
</dbReference>
<dbReference type="GO" id="GO:0016052">
    <property type="term" value="P:carbohydrate catabolic process"/>
    <property type="evidence" value="ECO:0007669"/>
    <property type="project" value="TreeGrafter"/>
</dbReference>
<dbReference type="PANTHER" id="PTHR10353:SF139">
    <property type="entry name" value="6-PHOSPHO-BETA-GLUCOSIDASE GMUD"/>
    <property type="match status" value="1"/>
</dbReference>
<dbReference type="AlphaFoldDB" id="A0A1D2L4U3"/>
<dbReference type="STRING" id="2756.BFR44_06685"/>
<evidence type="ECO:0000256" key="3">
    <source>
        <dbReference type="ARBA" id="ARBA00023295"/>
    </source>
</evidence>
<organism evidence="6 7">
    <name type="scientific">Brochothrix thermosphacta</name>
    <name type="common">Microbacterium thermosphactum</name>
    <dbReference type="NCBI Taxonomy" id="2756"/>
    <lineage>
        <taxon>Bacteria</taxon>
        <taxon>Bacillati</taxon>
        <taxon>Bacillota</taxon>
        <taxon>Bacilli</taxon>
        <taxon>Bacillales</taxon>
        <taxon>Listeriaceae</taxon>
        <taxon>Brochothrix</taxon>
    </lineage>
</organism>
<dbReference type="Gene3D" id="3.20.20.80">
    <property type="entry name" value="Glycosidases"/>
    <property type="match status" value="1"/>
</dbReference>
<dbReference type="Proteomes" id="UP000243591">
    <property type="component" value="Chromosome"/>
</dbReference>
<evidence type="ECO:0000313" key="6">
    <source>
        <dbReference type="EMBL" id="ATF25836.1"/>
    </source>
</evidence>
<sequence>MMKYNFPKDFWWGSAVSGPQTEGVFPGDNKGDSTWDYWYKQKPELFFDQVGPEKTSYTYLRFKEDVQLLKETGHNSFRTSIQWSRLIPTGDGEVNQDAVRFYNEYIDELIANDIEPFINLYHFDMPMSLMEKGGWESRATVEAYVRYAKICFELFGDRVKKWFTNNEPIVPVEGGYLYQFHYPAIVDLRKAIQVGYHENLASAMAISAYRQLNLDGEIGIILNLTPSYPRDVNNPEDVKASIICDAFFNRSFLDPAIKGTFPQELIDIVKELGMLPEYEANDLDIIKENTVELLGVNYYHPRRVKAKETPKNPLIPMPDDYFDMYDMPNKKMNPYRGWEIYERGVYDLLINLRDNYGNIPCFISENGMGVENEARFIKEDGSIEDDYRIDFVAGHLRYVHDALQEGSNVKGYHMWTAIDNWSWTNAYKNRYGFVSVDIDNEGKRTIKKSGHWFKTVADNNGFDN</sequence>
<name>A0A1D2L4U3_BROTH</name>
<evidence type="ECO:0000313" key="7">
    <source>
        <dbReference type="Proteomes" id="UP000243591"/>
    </source>
</evidence>
<keyword evidence="7" id="KW-1185">Reference proteome</keyword>
<dbReference type="SUPFAM" id="SSF51445">
    <property type="entry name" value="(Trans)glycosidases"/>
    <property type="match status" value="1"/>
</dbReference>
<keyword evidence="2 6" id="KW-0378">Hydrolase</keyword>
<keyword evidence="3" id="KW-0326">Glycosidase</keyword>
<evidence type="ECO:0000256" key="1">
    <source>
        <dbReference type="ARBA" id="ARBA00010838"/>
    </source>
</evidence>
<reference evidence="6 7" key="1">
    <citation type="submission" date="2017-09" db="EMBL/GenBank/DDBJ databases">
        <title>Complete Genome Sequences of Two Strains of the Meat Spoilage Bacterium Brochothrix thermosphacta Isolated from Ground Chicken.</title>
        <authorList>
            <person name="Paoli G.C."/>
            <person name="Wijey C."/>
            <person name="Chen C.-Y."/>
            <person name="Nguyen L."/>
            <person name="Yan X."/>
            <person name="Irwin P.L."/>
        </authorList>
    </citation>
    <scope>NUCLEOTIDE SEQUENCE [LARGE SCALE GENOMIC DNA]</scope>
    <source>
        <strain evidence="6 7">BI</strain>
    </source>
</reference>
<feature type="active site" description="Nucleophile" evidence="4">
    <location>
        <position position="365"/>
    </location>
</feature>
<comment type="similarity">
    <text evidence="1 5">Belongs to the glycosyl hydrolase 1 family.</text>
</comment>
<dbReference type="GO" id="GO:0008422">
    <property type="term" value="F:beta-glucosidase activity"/>
    <property type="evidence" value="ECO:0007669"/>
    <property type="project" value="TreeGrafter"/>
</dbReference>
<evidence type="ECO:0000256" key="4">
    <source>
        <dbReference type="PROSITE-ProRule" id="PRU10055"/>
    </source>
</evidence>
<proteinExistence type="inferred from homology"/>
<dbReference type="FunFam" id="3.20.20.80:FF:000004">
    <property type="entry name" value="Beta-glucosidase 6-phospho-beta-glucosidase"/>
    <property type="match status" value="1"/>
</dbReference>
<dbReference type="InterPro" id="IPR018120">
    <property type="entry name" value="Glyco_hydro_1_AS"/>
</dbReference>
<dbReference type="KEGG" id="bths:CNY62_05175"/>
<gene>
    <name evidence="6" type="ORF">CNY62_05175</name>
</gene>
<dbReference type="PROSITE" id="PS00572">
    <property type="entry name" value="GLYCOSYL_HYDROL_F1_1"/>
    <property type="match status" value="1"/>
</dbReference>
<dbReference type="EMBL" id="CP023483">
    <property type="protein sequence ID" value="ATF25836.1"/>
    <property type="molecule type" value="Genomic_DNA"/>
</dbReference>
<dbReference type="OrthoDB" id="9765195at2"/>
<dbReference type="GO" id="GO:0005829">
    <property type="term" value="C:cytosol"/>
    <property type="evidence" value="ECO:0007669"/>
    <property type="project" value="TreeGrafter"/>
</dbReference>
<evidence type="ECO:0000256" key="5">
    <source>
        <dbReference type="RuleBase" id="RU003690"/>
    </source>
</evidence>
<accession>A0A1D2L4U3</accession>
<protein>
    <submittedName>
        <fullName evidence="6">Glycoside hydrolase family 1 protein</fullName>
    </submittedName>
</protein>
<evidence type="ECO:0000256" key="2">
    <source>
        <dbReference type="ARBA" id="ARBA00022801"/>
    </source>
</evidence>
<dbReference type="InterPro" id="IPR017853">
    <property type="entry name" value="GH"/>
</dbReference>
<dbReference type="RefSeq" id="WP_069125908.1">
    <property type="nucleotide sequence ID" value="NZ_CP023483.1"/>
</dbReference>
<dbReference type="PRINTS" id="PR00131">
    <property type="entry name" value="GLHYDRLASE1"/>
</dbReference>
<dbReference type="Pfam" id="PF00232">
    <property type="entry name" value="Glyco_hydro_1"/>
    <property type="match status" value="1"/>
</dbReference>
<dbReference type="PANTHER" id="PTHR10353">
    <property type="entry name" value="GLYCOSYL HYDROLASE"/>
    <property type="match status" value="1"/>
</dbReference>